<evidence type="ECO:0000313" key="2">
    <source>
        <dbReference type="Proteomes" id="UP000243459"/>
    </source>
</evidence>
<organism evidence="1 2">
    <name type="scientific">Asparagus officinalis</name>
    <name type="common">Garden asparagus</name>
    <dbReference type="NCBI Taxonomy" id="4686"/>
    <lineage>
        <taxon>Eukaryota</taxon>
        <taxon>Viridiplantae</taxon>
        <taxon>Streptophyta</taxon>
        <taxon>Embryophyta</taxon>
        <taxon>Tracheophyta</taxon>
        <taxon>Spermatophyta</taxon>
        <taxon>Magnoliopsida</taxon>
        <taxon>Liliopsida</taxon>
        <taxon>Asparagales</taxon>
        <taxon>Asparagaceae</taxon>
        <taxon>Asparagoideae</taxon>
        <taxon>Asparagus</taxon>
    </lineage>
</organism>
<keyword evidence="2" id="KW-1185">Reference proteome</keyword>
<dbReference type="Gramene" id="ONK64236">
    <property type="protein sequence ID" value="ONK64236"/>
    <property type="gene ID" value="A4U43_C07F23540"/>
</dbReference>
<accession>A0A5P1EEB7</accession>
<sequence length="84" mass="9526">MFERRQAREMAPPIRYHGLVEVEHRVDERLEYLVEEQCEIDLEAAVGGPGDEVRVRGELGAGVRERHPIEVGEKGVEGSRLGKF</sequence>
<protein>
    <submittedName>
        <fullName evidence="1">Uncharacterized protein</fullName>
    </submittedName>
</protein>
<proteinExistence type="predicted"/>
<dbReference type="Proteomes" id="UP000243459">
    <property type="component" value="Chromosome 7"/>
</dbReference>
<name>A0A5P1EEB7_ASPOF</name>
<gene>
    <name evidence="1" type="ORF">A4U43_C07F23540</name>
</gene>
<reference evidence="2" key="1">
    <citation type="journal article" date="2017" name="Nat. Commun.">
        <title>The asparagus genome sheds light on the origin and evolution of a young Y chromosome.</title>
        <authorList>
            <person name="Harkess A."/>
            <person name="Zhou J."/>
            <person name="Xu C."/>
            <person name="Bowers J.E."/>
            <person name="Van der Hulst R."/>
            <person name="Ayyampalayam S."/>
            <person name="Mercati F."/>
            <person name="Riccardi P."/>
            <person name="McKain M.R."/>
            <person name="Kakrana A."/>
            <person name="Tang H."/>
            <person name="Ray J."/>
            <person name="Groenendijk J."/>
            <person name="Arikit S."/>
            <person name="Mathioni S.M."/>
            <person name="Nakano M."/>
            <person name="Shan H."/>
            <person name="Telgmann-Rauber A."/>
            <person name="Kanno A."/>
            <person name="Yue Z."/>
            <person name="Chen H."/>
            <person name="Li W."/>
            <person name="Chen Y."/>
            <person name="Xu X."/>
            <person name="Zhang Y."/>
            <person name="Luo S."/>
            <person name="Chen H."/>
            <person name="Gao J."/>
            <person name="Mao Z."/>
            <person name="Pires J.C."/>
            <person name="Luo M."/>
            <person name="Kudrna D."/>
            <person name="Wing R.A."/>
            <person name="Meyers B.C."/>
            <person name="Yi K."/>
            <person name="Kong H."/>
            <person name="Lavrijsen P."/>
            <person name="Sunseri F."/>
            <person name="Falavigna A."/>
            <person name="Ye Y."/>
            <person name="Leebens-Mack J.H."/>
            <person name="Chen G."/>
        </authorList>
    </citation>
    <scope>NUCLEOTIDE SEQUENCE [LARGE SCALE GENOMIC DNA]</scope>
    <source>
        <strain evidence="2">cv. DH0086</strain>
    </source>
</reference>
<evidence type="ECO:0000313" key="1">
    <source>
        <dbReference type="EMBL" id="ONK64236.1"/>
    </source>
</evidence>
<dbReference type="AlphaFoldDB" id="A0A5P1EEB7"/>
<dbReference type="EMBL" id="CM007387">
    <property type="protein sequence ID" value="ONK64236.1"/>
    <property type="molecule type" value="Genomic_DNA"/>
</dbReference>